<dbReference type="SMART" id="SM00636">
    <property type="entry name" value="Glyco_18"/>
    <property type="match status" value="1"/>
</dbReference>
<dbReference type="PROSITE" id="PS51910">
    <property type="entry name" value="GH18_2"/>
    <property type="match status" value="1"/>
</dbReference>
<dbReference type="InterPro" id="IPR001223">
    <property type="entry name" value="Glyco_hydro18_cat"/>
</dbReference>
<sequence>MYSRSICVGAVAASLLSGVNAGMRYMFYFDKNYLNALPDHKATHLSTHAILGHEDPGLYSRESFKPQQPFISHEKVRDLFEEPVKVCLSIGGRDSAQPFWESASSEYNRTRFAHNVQIAVDTYGYDCVEISWSHPGGNGDDFNLLPVAGKESASDHLPDFLKEIKKATKKELSVVVPGKERDMAAFDHKTMSKIAKIVDHVTVKSFDLADLRDTLTNHSAGFKAVGESLSRYLDLGVPSVKLNMAFSYYATWTRVDPGPLCLTPTICPISQKGNYADNMGFVTFEKQNFEPNPTGIDPVIANSFQRAMKEGHIDLDLGGWWWWDQENSLFWSWDTADIIYNKCLEYVPKLGLGGLASYTAPMDSKDWRRMIKTASGVAWIPGEFFDDLEQQLAEAEESERARDEL</sequence>
<evidence type="ECO:0000259" key="2">
    <source>
        <dbReference type="PROSITE" id="PS51910"/>
    </source>
</evidence>
<accession>A0ABR2XYQ2</accession>
<dbReference type="Pfam" id="PF00704">
    <property type="entry name" value="Glyco_hydro_18"/>
    <property type="match status" value="1"/>
</dbReference>
<organism evidence="3 4">
    <name type="scientific">Seiridium cardinale</name>
    <dbReference type="NCBI Taxonomy" id="138064"/>
    <lineage>
        <taxon>Eukaryota</taxon>
        <taxon>Fungi</taxon>
        <taxon>Dikarya</taxon>
        <taxon>Ascomycota</taxon>
        <taxon>Pezizomycotina</taxon>
        <taxon>Sordariomycetes</taxon>
        <taxon>Xylariomycetidae</taxon>
        <taxon>Amphisphaeriales</taxon>
        <taxon>Sporocadaceae</taxon>
        <taxon>Seiridium</taxon>
    </lineage>
</organism>
<dbReference type="PANTHER" id="PTHR11177:SF337">
    <property type="entry name" value="CHITINASE"/>
    <property type="match status" value="1"/>
</dbReference>
<dbReference type="InterPro" id="IPR011583">
    <property type="entry name" value="Chitinase_II/V-like_cat"/>
</dbReference>
<name>A0ABR2XYQ2_9PEZI</name>
<comment type="caution">
    <text evidence="3">The sequence shown here is derived from an EMBL/GenBank/DDBJ whole genome shotgun (WGS) entry which is preliminary data.</text>
</comment>
<protein>
    <recommendedName>
        <fullName evidence="1">chitinase</fullName>
        <ecNumber evidence="1">3.2.1.14</ecNumber>
    </recommendedName>
</protein>
<gene>
    <name evidence="3" type="ORF">SCAR479_04158</name>
</gene>
<reference evidence="3 4" key="1">
    <citation type="submission" date="2024-02" db="EMBL/GenBank/DDBJ databases">
        <title>First draft genome assembly of two strains of Seiridium cardinale.</title>
        <authorList>
            <person name="Emiliani G."/>
            <person name="Scali E."/>
        </authorList>
    </citation>
    <scope>NUCLEOTIDE SEQUENCE [LARGE SCALE GENOMIC DNA]</scope>
    <source>
        <strain evidence="3 4">BM-138-000479</strain>
    </source>
</reference>
<dbReference type="InterPro" id="IPR050314">
    <property type="entry name" value="Glycosyl_Hydrlase_18"/>
</dbReference>
<dbReference type="EC" id="3.2.1.14" evidence="1"/>
<dbReference type="SUPFAM" id="SSF51445">
    <property type="entry name" value="(Trans)glycosidases"/>
    <property type="match status" value="1"/>
</dbReference>
<dbReference type="Proteomes" id="UP001465668">
    <property type="component" value="Unassembled WGS sequence"/>
</dbReference>
<proteinExistence type="predicted"/>
<feature type="domain" description="GH18" evidence="2">
    <location>
        <begin position="23"/>
        <end position="378"/>
    </location>
</feature>
<evidence type="ECO:0000313" key="3">
    <source>
        <dbReference type="EMBL" id="KAK9778922.1"/>
    </source>
</evidence>
<keyword evidence="4" id="KW-1185">Reference proteome</keyword>
<dbReference type="EMBL" id="JARVKM010000013">
    <property type="protein sequence ID" value="KAK9778922.1"/>
    <property type="molecule type" value="Genomic_DNA"/>
</dbReference>
<dbReference type="PANTHER" id="PTHR11177">
    <property type="entry name" value="CHITINASE"/>
    <property type="match status" value="1"/>
</dbReference>
<evidence type="ECO:0000256" key="1">
    <source>
        <dbReference type="ARBA" id="ARBA00012729"/>
    </source>
</evidence>
<evidence type="ECO:0000313" key="4">
    <source>
        <dbReference type="Proteomes" id="UP001465668"/>
    </source>
</evidence>
<dbReference type="InterPro" id="IPR017853">
    <property type="entry name" value="GH"/>
</dbReference>
<dbReference type="Gene3D" id="3.20.20.80">
    <property type="entry name" value="Glycosidases"/>
    <property type="match status" value="1"/>
</dbReference>